<dbReference type="InterPro" id="IPR036390">
    <property type="entry name" value="WH_DNA-bd_sf"/>
</dbReference>
<dbReference type="Gene3D" id="1.10.1240.60">
    <property type="match status" value="1"/>
</dbReference>
<dbReference type="GeneTree" id="ENSGT00940000156505"/>
<evidence type="ECO:0000259" key="5">
    <source>
        <dbReference type="PROSITE" id="PS50186"/>
    </source>
</evidence>
<dbReference type="SUPFAM" id="SSF48097">
    <property type="entry name" value="Regulator of G-protein signaling, RGS"/>
    <property type="match status" value="1"/>
</dbReference>
<dbReference type="PANTHER" id="PTHR45746:SF1">
    <property type="entry name" value="REGULATOR OF G-PROTEIN SIGNALING 9"/>
    <property type="match status" value="1"/>
</dbReference>
<dbReference type="SMART" id="SM00049">
    <property type="entry name" value="DEP"/>
    <property type="match status" value="1"/>
</dbReference>
<dbReference type="InterPro" id="IPR047017">
    <property type="entry name" value="RGS6/7/9/11_DHEX_sf"/>
</dbReference>
<comment type="subcellular location">
    <subcellularLocation>
        <location evidence="1">Membrane</location>
    </subcellularLocation>
</comment>
<dbReference type="PROSITE" id="PS50132">
    <property type="entry name" value="RGS"/>
    <property type="match status" value="1"/>
</dbReference>
<dbReference type="SUPFAM" id="SSF46785">
    <property type="entry name" value="Winged helix' DNA-binding domain"/>
    <property type="match status" value="1"/>
</dbReference>
<dbReference type="InterPro" id="IPR047016">
    <property type="entry name" value="RGS6/7/9/11"/>
</dbReference>
<dbReference type="InterPro" id="IPR044926">
    <property type="entry name" value="RGS_subdomain_2"/>
</dbReference>
<dbReference type="GO" id="GO:0008277">
    <property type="term" value="P:regulation of G protein-coupled receptor signaling pathway"/>
    <property type="evidence" value="ECO:0007669"/>
    <property type="project" value="InterPro"/>
</dbReference>
<dbReference type="GO" id="GO:0005737">
    <property type="term" value="C:cytoplasm"/>
    <property type="evidence" value="ECO:0007669"/>
    <property type="project" value="TreeGrafter"/>
</dbReference>
<dbReference type="PRINTS" id="PR01301">
    <property type="entry name" value="RGSPROTEIN"/>
</dbReference>
<keyword evidence="2" id="KW-0734">Signal transduction inhibitor</keyword>
<dbReference type="CDD" id="cd04450">
    <property type="entry name" value="DEP_RGS7-like"/>
    <property type="match status" value="1"/>
</dbReference>
<dbReference type="InterPro" id="IPR047077">
    <property type="entry name" value="RGS9_RGS"/>
</dbReference>
<dbReference type="GO" id="GO:0005096">
    <property type="term" value="F:GTPase activator activity"/>
    <property type="evidence" value="ECO:0007669"/>
    <property type="project" value="TreeGrafter"/>
</dbReference>
<feature type="domain" description="RGS" evidence="4">
    <location>
        <begin position="261"/>
        <end position="376"/>
    </location>
</feature>
<dbReference type="SUPFAM" id="SSF48670">
    <property type="entry name" value="Transducin (heterotrimeric G protein), gamma chain"/>
    <property type="match status" value="1"/>
</dbReference>
<dbReference type="Gene3D" id="4.10.260.10">
    <property type="entry name" value="Transducin (heterotrimeric G protein), gamma chain"/>
    <property type="match status" value="1"/>
</dbReference>
<evidence type="ECO:0000256" key="3">
    <source>
        <dbReference type="ARBA" id="ARBA00023136"/>
    </source>
</evidence>
<dbReference type="Ensembl" id="ENSCMIT00000049497.1">
    <property type="protein sequence ID" value="ENSCMIP00000048819.1"/>
    <property type="gene ID" value="ENSCMIG00000019919.1"/>
</dbReference>
<dbReference type="Pfam" id="PF18148">
    <property type="entry name" value="RGS_DHEX"/>
    <property type="match status" value="1"/>
</dbReference>
<dbReference type="InterPro" id="IPR036305">
    <property type="entry name" value="RGS_sf"/>
</dbReference>
<dbReference type="Gene3D" id="1.10.167.10">
    <property type="entry name" value="Regulator of G-protein Signalling 4, domain 2"/>
    <property type="match status" value="1"/>
</dbReference>
<proteinExistence type="predicted"/>
<gene>
    <name evidence="6" type="primary">LOC103175601</name>
</gene>
<dbReference type="SMART" id="SM00315">
    <property type="entry name" value="RGS"/>
    <property type="match status" value="1"/>
</dbReference>
<reference evidence="7" key="2">
    <citation type="journal article" date="2007" name="PLoS Biol.">
        <title>Survey sequencing and comparative analysis of the elephant shark (Callorhinchus milii) genome.</title>
        <authorList>
            <person name="Venkatesh B."/>
            <person name="Kirkness E.F."/>
            <person name="Loh Y.H."/>
            <person name="Halpern A.L."/>
            <person name="Lee A.P."/>
            <person name="Johnson J."/>
            <person name="Dandona N."/>
            <person name="Viswanathan L.D."/>
            <person name="Tay A."/>
            <person name="Venter J.C."/>
            <person name="Strausberg R.L."/>
            <person name="Brenner S."/>
        </authorList>
    </citation>
    <scope>NUCLEOTIDE SEQUENCE [LARGE SCALE GENOMIC DNA]</scope>
</reference>
<dbReference type="GO" id="GO:0035556">
    <property type="term" value="P:intracellular signal transduction"/>
    <property type="evidence" value="ECO:0007669"/>
    <property type="project" value="InterPro"/>
</dbReference>
<dbReference type="GO" id="GO:0009968">
    <property type="term" value="P:negative regulation of signal transduction"/>
    <property type="evidence" value="ECO:0007669"/>
    <property type="project" value="UniProtKB-KW"/>
</dbReference>
<dbReference type="AlphaFoldDB" id="A0A4W3JZ48"/>
<dbReference type="InterPro" id="IPR036284">
    <property type="entry name" value="GGL_sf"/>
</dbReference>
<evidence type="ECO:0000256" key="1">
    <source>
        <dbReference type="ARBA" id="ARBA00004370"/>
    </source>
</evidence>
<feature type="domain" description="DEP" evidence="5">
    <location>
        <begin position="38"/>
        <end position="113"/>
    </location>
</feature>
<dbReference type="PROSITE" id="PS50186">
    <property type="entry name" value="DEP"/>
    <property type="match status" value="1"/>
</dbReference>
<sequence>MSLQGTWSWSQFGSQYRGNTRIGQNSQIESLVIEMQDPENGIKTQTQRVMIATIPHALTGQDLLEWLIQRLQIEDEECQNLGNLIVNLGYLYPLQEPKNLILRPDSSLYRFQTPYFWPTQQWAAEDTNYAIYLAKRNIRKKGMLEEYEKENYNLLNKKINHKWDFVIMQAKEQHRASKERRKTDRIVLDRQEKAYWQVFDSPVLSPYRIVKYSEQYFTHDPIMSGCLPSNPWLTDDVMFWELNIPMIDQPTKLRVERWTFSFPELIRDPRGRQDLQLFLKKEFSGENLAFWEACEDLKYGDQSKVKEKAEEIYKTFLAPGARRWINIDGKTMEITVKGLQHPHRYVLDSAQTHIYMLMKKDSYPRYLKSPIYKETQAKALIPDQTKQKSTDPVIHTHTVLAPVLLQFSLFLFTAPLPHLTVYTGLCVPSSPPSPLLSYAATSDLPYFTPGYVPLPNGSSWPSAISVAIDSTPALERKWELSNSVSNQSSSVAESTEMSVGSEMSAISGVSVATQAKTTQKSKVTLSFSRLLKRGYANSPVFATLSPKCPSLNHRKIQPVFGEEKRQEQNPRRVSTFFQIKVDIPSECRIYPIDSEDEEEDCHSHRESVKEVICPWEKLSEETKAG</sequence>
<reference evidence="7" key="1">
    <citation type="journal article" date="2006" name="Science">
        <title>Ancient noncoding elements conserved in the human genome.</title>
        <authorList>
            <person name="Venkatesh B."/>
            <person name="Kirkness E.F."/>
            <person name="Loh Y.H."/>
            <person name="Halpern A.L."/>
            <person name="Lee A.P."/>
            <person name="Johnson J."/>
            <person name="Dandona N."/>
            <person name="Viswanathan L.D."/>
            <person name="Tay A."/>
            <person name="Venter J.C."/>
            <person name="Strausberg R.L."/>
            <person name="Brenner S."/>
        </authorList>
    </citation>
    <scope>NUCLEOTIDE SEQUENCE [LARGE SCALE GENOMIC DNA]</scope>
</reference>
<reference evidence="7" key="3">
    <citation type="journal article" date="2014" name="Nature">
        <title>Elephant shark genome provides unique insights into gnathostome evolution.</title>
        <authorList>
            <consortium name="International Elephant Shark Genome Sequencing Consortium"/>
            <person name="Venkatesh B."/>
            <person name="Lee A.P."/>
            <person name="Ravi V."/>
            <person name="Maurya A.K."/>
            <person name="Lian M.M."/>
            <person name="Swann J.B."/>
            <person name="Ohta Y."/>
            <person name="Flajnik M.F."/>
            <person name="Sutoh Y."/>
            <person name="Kasahara M."/>
            <person name="Hoon S."/>
            <person name="Gangu V."/>
            <person name="Roy S.W."/>
            <person name="Irimia M."/>
            <person name="Korzh V."/>
            <person name="Kondrychyn I."/>
            <person name="Lim Z.W."/>
            <person name="Tay B.H."/>
            <person name="Tohari S."/>
            <person name="Kong K.W."/>
            <person name="Ho S."/>
            <person name="Lorente-Galdos B."/>
            <person name="Quilez J."/>
            <person name="Marques-Bonet T."/>
            <person name="Raney B.J."/>
            <person name="Ingham P.W."/>
            <person name="Tay A."/>
            <person name="Hillier L.W."/>
            <person name="Minx P."/>
            <person name="Boehm T."/>
            <person name="Wilson R.K."/>
            <person name="Brenner S."/>
            <person name="Warren W.C."/>
        </authorList>
    </citation>
    <scope>NUCLEOTIDE SEQUENCE [LARGE SCALE GENOMIC DNA]</scope>
</reference>
<dbReference type="Pfam" id="PF00615">
    <property type="entry name" value="RGS"/>
    <property type="match status" value="1"/>
</dbReference>
<dbReference type="InterPro" id="IPR036388">
    <property type="entry name" value="WH-like_DNA-bd_sf"/>
</dbReference>
<dbReference type="STRING" id="7868.ENSCMIP00000048819"/>
<reference evidence="6" key="4">
    <citation type="submission" date="2025-08" db="UniProtKB">
        <authorList>
            <consortium name="Ensembl"/>
        </authorList>
    </citation>
    <scope>IDENTIFICATION</scope>
</reference>
<dbReference type="FunFam" id="1.10.167.10:FF:000001">
    <property type="entry name" value="Putative regulator of g-protein signaling 12"/>
    <property type="match status" value="1"/>
</dbReference>
<dbReference type="Proteomes" id="UP000314986">
    <property type="component" value="Unassembled WGS sequence"/>
</dbReference>
<name>A0A4W3JZ48_CALMI</name>
<keyword evidence="3" id="KW-0472">Membrane</keyword>
<accession>A0A4W3JZ48</accession>
<evidence type="ECO:0000256" key="2">
    <source>
        <dbReference type="ARBA" id="ARBA00022700"/>
    </source>
</evidence>
<dbReference type="Pfam" id="PF00610">
    <property type="entry name" value="DEP"/>
    <property type="match status" value="1"/>
</dbReference>
<dbReference type="CDD" id="cd08739">
    <property type="entry name" value="RGS_RGS9"/>
    <property type="match status" value="1"/>
</dbReference>
<dbReference type="GO" id="GO:0005886">
    <property type="term" value="C:plasma membrane"/>
    <property type="evidence" value="ECO:0007669"/>
    <property type="project" value="TreeGrafter"/>
</dbReference>
<dbReference type="InterPro" id="IPR000591">
    <property type="entry name" value="DEP_dom"/>
</dbReference>
<reference evidence="6" key="5">
    <citation type="submission" date="2025-09" db="UniProtKB">
        <authorList>
            <consortium name="Ensembl"/>
        </authorList>
    </citation>
    <scope>IDENTIFICATION</scope>
</reference>
<protein>
    <submittedName>
        <fullName evidence="6">Regulator of G protein signaling 9a</fullName>
    </submittedName>
</protein>
<dbReference type="InterPro" id="IPR016137">
    <property type="entry name" value="RGS"/>
</dbReference>
<evidence type="ECO:0000313" key="7">
    <source>
        <dbReference type="Proteomes" id="UP000314986"/>
    </source>
</evidence>
<evidence type="ECO:0000313" key="6">
    <source>
        <dbReference type="Ensembl" id="ENSCMIP00000048819.1"/>
    </source>
</evidence>
<dbReference type="Gene3D" id="1.10.10.10">
    <property type="entry name" value="Winged helix-like DNA-binding domain superfamily/Winged helix DNA-binding domain"/>
    <property type="match status" value="1"/>
</dbReference>
<organism evidence="6 7">
    <name type="scientific">Callorhinchus milii</name>
    <name type="common">Ghost shark</name>
    <dbReference type="NCBI Taxonomy" id="7868"/>
    <lineage>
        <taxon>Eukaryota</taxon>
        <taxon>Metazoa</taxon>
        <taxon>Chordata</taxon>
        <taxon>Craniata</taxon>
        <taxon>Vertebrata</taxon>
        <taxon>Chondrichthyes</taxon>
        <taxon>Holocephali</taxon>
        <taxon>Chimaeriformes</taxon>
        <taxon>Callorhinchidae</taxon>
        <taxon>Callorhinchus</taxon>
    </lineage>
</organism>
<dbReference type="InParanoid" id="A0A4W3JZ48"/>
<dbReference type="PANTHER" id="PTHR45746">
    <property type="entry name" value="LP21163P"/>
    <property type="match status" value="1"/>
</dbReference>
<dbReference type="InterPro" id="IPR040759">
    <property type="entry name" value="RGS_DHEX"/>
</dbReference>
<dbReference type="GO" id="GO:0007186">
    <property type="term" value="P:G protein-coupled receptor signaling pathway"/>
    <property type="evidence" value="ECO:0007669"/>
    <property type="project" value="InterPro"/>
</dbReference>
<keyword evidence="7" id="KW-1185">Reference proteome</keyword>
<evidence type="ECO:0000259" key="4">
    <source>
        <dbReference type="PROSITE" id="PS50132"/>
    </source>
</evidence>
<dbReference type="GO" id="GO:0043005">
    <property type="term" value="C:neuron projection"/>
    <property type="evidence" value="ECO:0007669"/>
    <property type="project" value="TreeGrafter"/>
</dbReference>